<evidence type="ECO:0000256" key="3">
    <source>
        <dbReference type="ARBA" id="ARBA00004991"/>
    </source>
</evidence>
<dbReference type="GO" id="GO:0008120">
    <property type="term" value="F:ceramide glucosyltransferase activity"/>
    <property type="evidence" value="ECO:0007669"/>
    <property type="project" value="TreeGrafter"/>
</dbReference>
<evidence type="ECO:0000256" key="4">
    <source>
        <dbReference type="ARBA" id="ARBA00022676"/>
    </source>
</evidence>
<feature type="non-terminal residue" evidence="9">
    <location>
        <position position="1"/>
    </location>
</feature>
<accession>X1VA90</accession>
<comment type="pathway">
    <text evidence="2">Lipid metabolism; sphingolipid metabolism.</text>
</comment>
<evidence type="ECO:0000256" key="5">
    <source>
        <dbReference type="ARBA" id="ARBA00022679"/>
    </source>
</evidence>
<evidence type="ECO:0000313" key="9">
    <source>
        <dbReference type="EMBL" id="GAJ10091.1"/>
    </source>
</evidence>
<evidence type="ECO:0000256" key="7">
    <source>
        <dbReference type="ARBA" id="ARBA00022989"/>
    </source>
</evidence>
<evidence type="ECO:0000256" key="1">
    <source>
        <dbReference type="ARBA" id="ARBA00004141"/>
    </source>
</evidence>
<comment type="caution">
    <text evidence="9">The sequence shown here is derived from an EMBL/GenBank/DDBJ whole genome shotgun (WGS) entry which is preliminary data.</text>
</comment>
<dbReference type="PANTHER" id="PTHR12726:SF0">
    <property type="entry name" value="CERAMIDE GLUCOSYLTRANSFERASE"/>
    <property type="match status" value="1"/>
</dbReference>
<name>X1VA90_9ZZZZ</name>
<dbReference type="PANTHER" id="PTHR12726">
    <property type="entry name" value="CERAMIDE GLUCOSYLTRANSFERASE"/>
    <property type="match status" value="1"/>
</dbReference>
<dbReference type="SUPFAM" id="SSF53448">
    <property type="entry name" value="Nucleotide-diphospho-sugar transferases"/>
    <property type="match status" value="1"/>
</dbReference>
<dbReference type="InterPro" id="IPR029044">
    <property type="entry name" value="Nucleotide-diphossugar_trans"/>
</dbReference>
<evidence type="ECO:0000256" key="8">
    <source>
        <dbReference type="ARBA" id="ARBA00023136"/>
    </source>
</evidence>
<organism evidence="9">
    <name type="scientific">marine sediment metagenome</name>
    <dbReference type="NCBI Taxonomy" id="412755"/>
    <lineage>
        <taxon>unclassified sequences</taxon>
        <taxon>metagenomes</taxon>
        <taxon>ecological metagenomes</taxon>
    </lineage>
</organism>
<sequence length="243" mass="27363">TVLVVILVCVSAGYVRADKLQLQEKLSKEIKIQLDNVTIAEALEKIGKKAGVKFILSDEAAWKLPQGEATRLSVALDGPLADSMTEMMNAFCMRHAVGDEEITIYPRPELEHILGRPTTEQLELLKVIYTRPIEVYFVDEVQKNINSFFNQDYENYLLWFVVADESDPAFNELCKLKDQLGGNSKARDVQVLVAGQGQSGFCSQKIHNLLYCYQRIGDDVEVLAFADSDVCVRSDWLSHIVYP</sequence>
<comment type="pathway">
    <text evidence="3">Sphingolipid metabolism.</text>
</comment>
<feature type="non-terminal residue" evidence="9">
    <location>
        <position position="243"/>
    </location>
</feature>
<proteinExistence type="predicted"/>
<keyword evidence="6" id="KW-0812">Transmembrane</keyword>
<keyword evidence="4" id="KW-0328">Glycosyltransferase</keyword>
<dbReference type="GO" id="GO:0006679">
    <property type="term" value="P:glucosylceramide biosynthetic process"/>
    <property type="evidence" value="ECO:0007669"/>
    <property type="project" value="TreeGrafter"/>
</dbReference>
<protein>
    <submittedName>
        <fullName evidence="9">Uncharacterized protein</fullName>
    </submittedName>
</protein>
<dbReference type="GO" id="GO:0016020">
    <property type="term" value="C:membrane"/>
    <property type="evidence" value="ECO:0007669"/>
    <property type="project" value="UniProtKB-SubCell"/>
</dbReference>
<evidence type="ECO:0000256" key="2">
    <source>
        <dbReference type="ARBA" id="ARBA00004760"/>
    </source>
</evidence>
<reference evidence="9" key="1">
    <citation type="journal article" date="2014" name="Front. Microbiol.">
        <title>High frequency of phylogenetically diverse reductive dehalogenase-homologous genes in deep subseafloor sedimentary metagenomes.</title>
        <authorList>
            <person name="Kawai M."/>
            <person name="Futagami T."/>
            <person name="Toyoda A."/>
            <person name="Takaki Y."/>
            <person name="Nishi S."/>
            <person name="Hori S."/>
            <person name="Arai W."/>
            <person name="Tsubouchi T."/>
            <person name="Morono Y."/>
            <person name="Uchiyama I."/>
            <person name="Ito T."/>
            <person name="Fujiyama A."/>
            <person name="Inagaki F."/>
            <person name="Takami H."/>
        </authorList>
    </citation>
    <scope>NUCLEOTIDE SEQUENCE</scope>
    <source>
        <strain evidence="9">Expedition CK06-06</strain>
    </source>
</reference>
<evidence type="ECO:0000256" key="6">
    <source>
        <dbReference type="ARBA" id="ARBA00022692"/>
    </source>
</evidence>
<comment type="subcellular location">
    <subcellularLocation>
        <location evidence="1">Membrane</location>
        <topology evidence="1">Multi-pass membrane protein</topology>
    </subcellularLocation>
</comment>
<dbReference type="AlphaFoldDB" id="X1VA90"/>
<dbReference type="EMBL" id="BARW01032149">
    <property type="protein sequence ID" value="GAJ10091.1"/>
    <property type="molecule type" value="Genomic_DNA"/>
</dbReference>
<keyword evidence="8" id="KW-0472">Membrane</keyword>
<gene>
    <name evidence="9" type="ORF">S12H4_50947</name>
</gene>
<keyword evidence="5" id="KW-0808">Transferase</keyword>
<dbReference type="InterPro" id="IPR025993">
    <property type="entry name" value="Ceramide_glucosylTrfase"/>
</dbReference>
<keyword evidence="7" id="KW-1133">Transmembrane helix</keyword>